<evidence type="ECO:0000256" key="4">
    <source>
        <dbReference type="RuleBase" id="RU362110"/>
    </source>
</evidence>
<dbReference type="PROSITE" id="PS00609">
    <property type="entry name" value="GLYCOSYL_HYDROL_F32"/>
    <property type="match status" value="1"/>
</dbReference>
<dbReference type="SUPFAM" id="SSF49899">
    <property type="entry name" value="Concanavalin A-like lectins/glucanases"/>
    <property type="match status" value="1"/>
</dbReference>
<evidence type="ECO:0000256" key="2">
    <source>
        <dbReference type="ARBA" id="ARBA00022801"/>
    </source>
</evidence>
<feature type="domain" description="Glycosyl hydrolase family 32 C-terminal" evidence="7">
    <location>
        <begin position="339"/>
        <end position="490"/>
    </location>
</feature>
<dbReference type="RefSeq" id="WP_170120405.1">
    <property type="nucleotide sequence ID" value="NZ_QKZV01000004.1"/>
</dbReference>
<dbReference type="InterPro" id="IPR013189">
    <property type="entry name" value="Glyco_hydro_32_C"/>
</dbReference>
<evidence type="ECO:0000256" key="3">
    <source>
        <dbReference type="ARBA" id="ARBA00023295"/>
    </source>
</evidence>
<evidence type="ECO:0000256" key="1">
    <source>
        <dbReference type="ARBA" id="ARBA00009902"/>
    </source>
</evidence>
<dbReference type="Pfam" id="PF08244">
    <property type="entry name" value="Glyco_hydro_32C"/>
    <property type="match status" value="1"/>
</dbReference>
<dbReference type="Gene3D" id="2.115.10.20">
    <property type="entry name" value="Glycosyl hydrolase domain, family 43"/>
    <property type="match status" value="1"/>
</dbReference>
<feature type="signal peptide" evidence="5">
    <location>
        <begin position="1"/>
        <end position="20"/>
    </location>
</feature>
<evidence type="ECO:0000259" key="6">
    <source>
        <dbReference type="Pfam" id="PF00251"/>
    </source>
</evidence>
<keyword evidence="5" id="KW-0732">Signal</keyword>
<dbReference type="GO" id="GO:0005987">
    <property type="term" value="P:sucrose catabolic process"/>
    <property type="evidence" value="ECO:0007669"/>
    <property type="project" value="TreeGrafter"/>
</dbReference>
<sequence>MKKHLLYLFLCCMLNGTVMAQLKLYGENYRPQFHFTPERNWMNDPNGLVFYKGQYHLFYQYNPFANVWGHMSWGHAVSKDLIHWKQLPVALEEENGIMIFSGSAVVDTKNSSGLGSIQNPPLVAIYTGSTDTLQTQNLAYSTDNGLQWAKYKSNPVLNENKKDFRDPNVFWYAPEKKWIMSLSYPTTHQIAFYSSVNLRDWKQVGIFGPAGDTTGVWECPDLMRVPIYDQPGSYKWVLLTSQNATMQYFVGNFDGKNFTSETPNGTTLKPDYGTDYYAAIAYHSNPIGKPVSIGWVNNWYYANQIPTYPWKGAASLPRTLQLKKINDVWQLIQQPVAALATLRKQPVIYANKKINKTTELLPFKGNVWEGEIIMQPATTGETGLQLAVGNGLALNISYNAAAKQLVINRNNTPDYFSAAFAARPTSIAPVRLLNNELKLQVFFDKSIVEVFVNNGEQVLTVQVFPAEENNGVALYSTGENALFKRVTFWPMKSIW</sequence>
<evidence type="ECO:0000313" key="9">
    <source>
        <dbReference type="Proteomes" id="UP000249720"/>
    </source>
</evidence>
<dbReference type="InterPro" id="IPR013320">
    <property type="entry name" value="ConA-like_dom_sf"/>
</dbReference>
<dbReference type="InterPro" id="IPR013148">
    <property type="entry name" value="Glyco_hydro_32_N"/>
</dbReference>
<dbReference type="Gene3D" id="2.60.120.560">
    <property type="entry name" value="Exo-inulinase, domain 1"/>
    <property type="match status" value="1"/>
</dbReference>
<keyword evidence="9" id="KW-1185">Reference proteome</keyword>
<dbReference type="CDD" id="cd18622">
    <property type="entry name" value="GH32_Inu-like"/>
    <property type="match status" value="1"/>
</dbReference>
<protein>
    <submittedName>
        <fullName evidence="8">Fructan beta-fructosidase</fullName>
    </submittedName>
</protein>
<feature type="domain" description="Glycosyl hydrolase family 32 N-terminal" evidence="6">
    <location>
        <begin position="34"/>
        <end position="335"/>
    </location>
</feature>
<comment type="similarity">
    <text evidence="1 4">Belongs to the glycosyl hydrolase 32 family.</text>
</comment>
<keyword evidence="3 4" id="KW-0326">Glycosidase</keyword>
<organism evidence="8 9">
    <name type="scientific">Hydrotalea sandarakina</name>
    <dbReference type="NCBI Taxonomy" id="1004304"/>
    <lineage>
        <taxon>Bacteria</taxon>
        <taxon>Pseudomonadati</taxon>
        <taxon>Bacteroidota</taxon>
        <taxon>Chitinophagia</taxon>
        <taxon>Chitinophagales</taxon>
        <taxon>Chitinophagaceae</taxon>
        <taxon>Hydrotalea</taxon>
    </lineage>
</organism>
<dbReference type="SUPFAM" id="SSF75005">
    <property type="entry name" value="Arabinanase/levansucrase/invertase"/>
    <property type="match status" value="1"/>
</dbReference>
<accession>A0A2W7RWM6</accession>
<dbReference type="AlphaFoldDB" id="A0A2W7RWM6"/>
<dbReference type="SMART" id="SM00640">
    <property type="entry name" value="Glyco_32"/>
    <property type="match status" value="1"/>
</dbReference>
<dbReference type="PANTHER" id="PTHR42800">
    <property type="entry name" value="EXOINULINASE INUD (AFU_ORTHOLOGUE AFUA_5G00480)"/>
    <property type="match status" value="1"/>
</dbReference>
<gene>
    <name evidence="8" type="ORF">LX80_01595</name>
</gene>
<dbReference type="EMBL" id="QKZV01000004">
    <property type="protein sequence ID" value="PZX62900.1"/>
    <property type="molecule type" value="Genomic_DNA"/>
</dbReference>
<dbReference type="InterPro" id="IPR018053">
    <property type="entry name" value="Glyco_hydro_32_AS"/>
</dbReference>
<dbReference type="InterPro" id="IPR001362">
    <property type="entry name" value="Glyco_hydro_32"/>
</dbReference>
<evidence type="ECO:0000256" key="5">
    <source>
        <dbReference type="SAM" id="SignalP"/>
    </source>
</evidence>
<evidence type="ECO:0000259" key="7">
    <source>
        <dbReference type="Pfam" id="PF08244"/>
    </source>
</evidence>
<dbReference type="PANTHER" id="PTHR42800:SF3">
    <property type="entry name" value="GLYCOSYL HYDROLASE FAMILY 32 N-TERMINAL DOMAIN-CONTAINING PROTEIN"/>
    <property type="match status" value="1"/>
</dbReference>
<name>A0A2W7RWM6_9BACT</name>
<dbReference type="GO" id="GO:0005737">
    <property type="term" value="C:cytoplasm"/>
    <property type="evidence" value="ECO:0007669"/>
    <property type="project" value="TreeGrafter"/>
</dbReference>
<dbReference type="GO" id="GO:0004575">
    <property type="term" value="F:sucrose alpha-glucosidase activity"/>
    <property type="evidence" value="ECO:0007669"/>
    <property type="project" value="TreeGrafter"/>
</dbReference>
<keyword evidence="2 4" id="KW-0378">Hydrolase</keyword>
<dbReference type="Pfam" id="PF00251">
    <property type="entry name" value="Glyco_hydro_32N"/>
    <property type="match status" value="1"/>
</dbReference>
<proteinExistence type="inferred from homology"/>
<feature type="chain" id="PRO_5016160576" evidence="5">
    <location>
        <begin position="21"/>
        <end position="495"/>
    </location>
</feature>
<comment type="caution">
    <text evidence="8">The sequence shown here is derived from an EMBL/GenBank/DDBJ whole genome shotgun (WGS) entry which is preliminary data.</text>
</comment>
<dbReference type="InterPro" id="IPR023296">
    <property type="entry name" value="Glyco_hydro_beta-prop_sf"/>
</dbReference>
<evidence type="ECO:0000313" key="8">
    <source>
        <dbReference type="EMBL" id="PZX62900.1"/>
    </source>
</evidence>
<dbReference type="Proteomes" id="UP000249720">
    <property type="component" value="Unassembled WGS sequence"/>
</dbReference>
<reference evidence="8 9" key="1">
    <citation type="submission" date="2018-06" db="EMBL/GenBank/DDBJ databases">
        <title>Genomic Encyclopedia of Archaeal and Bacterial Type Strains, Phase II (KMG-II): from individual species to whole genera.</title>
        <authorList>
            <person name="Goeker M."/>
        </authorList>
    </citation>
    <scope>NUCLEOTIDE SEQUENCE [LARGE SCALE GENOMIC DNA]</scope>
    <source>
        <strain evidence="8 9">DSM 23241</strain>
    </source>
</reference>